<accession>A0ABQ0AAT8</accession>
<evidence type="ECO:0000256" key="8">
    <source>
        <dbReference type="PIRNR" id="PIRNR000194"/>
    </source>
</evidence>
<name>A0ABQ0AAT8_9GAMM</name>
<keyword evidence="6 8" id="KW-0560">Oxidoreductase</keyword>
<gene>
    <name evidence="11" type="primary">folA</name>
    <name evidence="11" type="ORF">NBRC116591_25730</name>
</gene>
<dbReference type="PANTHER" id="PTHR48069">
    <property type="entry name" value="DIHYDROFOLATE REDUCTASE"/>
    <property type="match status" value="1"/>
</dbReference>
<comment type="similarity">
    <text evidence="2 8 9">Belongs to the dihydrofolate reductase family.</text>
</comment>
<dbReference type="PANTHER" id="PTHR48069:SF3">
    <property type="entry name" value="DIHYDROFOLATE REDUCTASE"/>
    <property type="match status" value="1"/>
</dbReference>
<dbReference type="Pfam" id="PF00186">
    <property type="entry name" value="DHFR_1"/>
    <property type="match status" value="1"/>
</dbReference>
<evidence type="ECO:0000256" key="2">
    <source>
        <dbReference type="ARBA" id="ARBA00009539"/>
    </source>
</evidence>
<dbReference type="RefSeq" id="WP_233088280.1">
    <property type="nucleotide sequence ID" value="NZ_BAABWN010000008.1"/>
</dbReference>
<proteinExistence type="inferred from homology"/>
<dbReference type="PROSITE" id="PS00075">
    <property type="entry name" value="DHFR_1"/>
    <property type="match status" value="1"/>
</dbReference>
<sequence>MSRVNLIYARAKNYCIGVDGKLPWHLPKEFSWFKKITMGCPVIMGRRTYEDHKSVLPGRLNIVITRQKDYQAVEGIHLAASLEEAFELAKKESEDIFVIGGVHFFQTAFPFADRVFETVVDAEIDGDSYIPTFDFSQWQSSELAVSEPDEKNRYGFTVYERKRG</sequence>
<evidence type="ECO:0000256" key="7">
    <source>
        <dbReference type="ARBA" id="ARBA00025067"/>
    </source>
</evidence>
<keyword evidence="4 8" id="KW-0554">One-carbon metabolism</keyword>
<evidence type="ECO:0000256" key="5">
    <source>
        <dbReference type="ARBA" id="ARBA00022857"/>
    </source>
</evidence>
<keyword evidence="5 8" id="KW-0521">NADP</keyword>
<evidence type="ECO:0000256" key="6">
    <source>
        <dbReference type="ARBA" id="ARBA00023002"/>
    </source>
</evidence>
<comment type="catalytic activity">
    <reaction evidence="8">
        <text>(6S)-5,6,7,8-tetrahydrofolate + NADP(+) = 7,8-dihydrofolate + NADPH + H(+)</text>
        <dbReference type="Rhea" id="RHEA:15009"/>
        <dbReference type="ChEBI" id="CHEBI:15378"/>
        <dbReference type="ChEBI" id="CHEBI:57451"/>
        <dbReference type="ChEBI" id="CHEBI:57453"/>
        <dbReference type="ChEBI" id="CHEBI:57783"/>
        <dbReference type="ChEBI" id="CHEBI:58349"/>
        <dbReference type="EC" id="1.5.1.3"/>
    </reaction>
</comment>
<evidence type="ECO:0000256" key="9">
    <source>
        <dbReference type="RuleBase" id="RU004474"/>
    </source>
</evidence>
<dbReference type="CDD" id="cd00209">
    <property type="entry name" value="DHFR"/>
    <property type="match status" value="1"/>
</dbReference>
<feature type="domain" description="DHFR" evidence="10">
    <location>
        <begin position="3"/>
        <end position="163"/>
    </location>
</feature>
<dbReference type="Proteomes" id="UP001465153">
    <property type="component" value="Unassembled WGS sequence"/>
</dbReference>
<dbReference type="InterPro" id="IPR024072">
    <property type="entry name" value="DHFR-like_dom_sf"/>
</dbReference>
<dbReference type="SUPFAM" id="SSF53597">
    <property type="entry name" value="Dihydrofolate reductase-like"/>
    <property type="match status" value="1"/>
</dbReference>
<dbReference type="PIRSF" id="PIRSF000194">
    <property type="entry name" value="DHFR"/>
    <property type="match status" value="1"/>
</dbReference>
<dbReference type="InterPro" id="IPR001796">
    <property type="entry name" value="DHFR_dom"/>
</dbReference>
<evidence type="ECO:0000259" key="10">
    <source>
        <dbReference type="PROSITE" id="PS51330"/>
    </source>
</evidence>
<evidence type="ECO:0000313" key="11">
    <source>
        <dbReference type="EMBL" id="GAA6168762.1"/>
    </source>
</evidence>
<dbReference type="InterPro" id="IPR017925">
    <property type="entry name" value="DHFR_CS"/>
</dbReference>
<evidence type="ECO:0000256" key="3">
    <source>
        <dbReference type="ARBA" id="ARBA00012856"/>
    </source>
</evidence>
<dbReference type="PROSITE" id="PS51330">
    <property type="entry name" value="DHFR_2"/>
    <property type="match status" value="1"/>
</dbReference>
<evidence type="ECO:0000256" key="1">
    <source>
        <dbReference type="ARBA" id="ARBA00004903"/>
    </source>
</evidence>
<dbReference type="Gene3D" id="3.40.430.10">
    <property type="entry name" value="Dihydrofolate Reductase, subunit A"/>
    <property type="match status" value="1"/>
</dbReference>
<protein>
    <recommendedName>
        <fullName evidence="3 8">Dihydrofolate reductase</fullName>
        <ecNumber evidence="3 8">1.5.1.3</ecNumber>
    </recommendedName>
</protein>
<comment type="function">
    <text evidence="7 8">Key enzyme in folate metabolism. Catalyzes an essential reaction for de novo glycine and purine synthesis, and for DNA precursor synthesis.</text>
</comment>
<dbReference type="EMBL" id="BAABWN010000008">
    <property type="protein sequence ID" value="GAA6168762.1"/>
    <property type="molecule type" value="Genomic_DNA"/>
</dbReference>
<organism evidence="11 12">
    <name type="scientific">Sessilibacter corallicola</name>
    <dbReference type="NCBI Taxonomy" id="2904075"/>
    <lineage>
        <taxon>Bacteria</taxon>
        <taxon>Pseudomonadati</taxon>
        <taxon>Pseudomonadota</taxon>
        <taxon>Gammaproteobacteria</taxon>
        <taxon>Cellvibrionales</taxon>
        <taxon>Cellvibrionaceae</taxon>
        <taxon>Sessilibacter</taxon>
    </lineage>
</organism>
<dbReference type="PRINTS" id="PR00070">
    <property type="entry name" value="DHFR"/>
</dbReference>
<evidence type="ECO:0000313" key="12">
    <source>
        <dbReference type="Proteomes" id="UP001465153"/>
    </source>
</evidence>
<comment type="caution">
    <text evidence="11">The sequence shown here is derived from an EMBL/GenBank/DDBJ whole genome shotgun (WGS) entry which is preliminary data.</text>
</comment>
<evidence type="ECO:0000256" key="4">
    <source>
        <dbReference type="ARBA" id="ARBA00022563"/>
    </source>
</evidence>
<comment type="pathway">
    <text evidence="1 8">Cofactor biosynthesis; tetrahydrofolate biosynthesis; 5,6,7,8-tetrahydrofolate from 7,8-dihydrofolate: step 1/1.</text>
</comment>
<dbReference type="InterPro" id="IPR012259">
    <property type="entry name" value="DHFR"/>
</dbReference>
<reference evidence="11 12" key="1">
    <citation type="submission" date="2024-04" db="EMBL/GenBank/DDBJ databases">
        <title>Draft genome sequence of Sessilibacter corallicola NBRC 116591.</title>
        <authorList>
            <person name="Miyakawa T."/>
            <person name="Kusuya Y."/>
            <person name="Miura T."/>
        </authorList>
    </citation>
    <scope>NUCLEOTIDE SEQUENCE [LARGE SCALE GENOMIC DNA]</scope>
    <source>
        <strain evidence="11 12">KU-00831-HH</strain>
    </source>
</reference>
<keyword evidence="12" id="KW-1185">Reference proteome</keyword>
<dbReference type="EC" id="1.5.1.3" evidence="3 8"/>